<dbReference type="InterPro" id="IPR013325">
    <property type="entry name" value="RNA_pol_sigma_r2"/>
</dbReference>
<name>C6W7G5_DYAFD</name>
<dbReference type="PRINTS" id="PR00038">
    <property type="entry name" value="HTHLUXR"/>
</dbReference>
<evidence type="ECO:0000313" key="8">
    <source>
        <dbReference type="Proteomes" id="UP000002011"/>
    </source>
</evidence>
<accession>C6W7G5</accession>
<evidence type="ECO:0000256" key="2">
    <source>
        <dbReference type="ARBA" id="ARBA00023015"/>
    </source>
</evidence>
<keyword evidence="4" id="KW-0804">Transcription</keyword>
<dbReference type="SUPFAM" id="SSF88659">
    <property type="entry name" value="Sigma3 and sigma4 domains of RNA polymerase sigma factors"/>
    <property type="match status" value="1"/>
</dbReference>
<comment type="similarity">
    <text evidence="1">Belongs to the sigma-70 factor family. ECF subfamily.</text>
</comment>
<dbReference type="GO" id="GO:0003677">
    <property type="term" value="F:DNA binding"/>
    <property type="evidence" value="ECO:0007669"/>
    <property type="project" value="InterPro"/>
</dbReference>
<dbReference type="KEGG" id="dfe:Dfer_3231"/>
<dbReference type="InterPro" id="IPR013324">
    <property type="entry name" value="RNA_pol_sigma_r3/r4-like"/>
</dbReference>
<dbReference type="HOGENOM" id="CLU_047691_4_1_10"/>
<dbReference type="GO" id="GO:0006352">
    <property type="term" value="P:DNA-templated transcription initiation"/>
    <property type="evidence" value="ECO:0007669"/>
    <property type="project" value="InterPro"/>
</dbReference>
<dbReference type="GO" id="GO:0016987">
    <property type="term" value="F:sigma factor activity"/>
    <property type="evidence" value="ECO:0007669"/>
    <property type="project" value="UniProtKB-KW"/>
</dbReference>
<dbReference type="STRING" id="471854.Dfer_3231"/>
<evidence type="ECO:0000256" key="1">
    <source>
        <dbReference type="ARBA" id="ARBA00010641"/>
    </source>
</evidence>
<evidence type="ECO:0000259" key="6">
    <source>
        <dbReference type="Pfam" id="PF08281"/>
    </source>
</evidence>
<dbReference type="Gene3D" id="1.10.10.10">
    <property type="entry name" value="Winged helix-like DNA-binding domain superfamily/Winged helix DNA-binding domain"/>
    <property type="match status" value="1"/>
</dbReference>
<dbReference type="InterPro" id="IPR007627">
    <property type="entry name" value="RNA_pol_sigma70_r2"/>
</dbReference>
<dbReference type="PANTHER" id="PTHR43133:SF46">
    <property type="entry name" value="RNA POLYMERASE SIGMA-70 FACTOR ECF SUBFAMILY"/>
    <property type="match status" value="1"/>
</dbReference>
<keyword evidence="3" id="KW-0731">Sigma factor</keyword>
<dbReference type="Pfam" id="PF04542">
    <property type="entry name" value="Sigma70_r2"/>
    <property type="match status" value="1"/>
</dbReference>
<proteinExistence type="inferred from homology"/>
<dbReference type="AlphaFoldDB" id="C6W7G5"/>
<feature type="domain" description="RNA polymerase sigma-70 region 2" evidence="5">
    <location>
        <begin position="12"/>
        <end position="78"/>
    </location>
</feature>
<dbReference type="PANTHER" id="PTHR43133">
    <property type="entry name" value="RNA POLYMERASE ECF-TYPE SIGMA FACTO"/>
    <property type="match status" value="1"/>
</dbReference>
<dbReference type="Proteomes" id="UP000002011">
    <property type="component" value="Chromosome"/>
</dbReference>
<dbReference type="InterPro" id="IPR036388">
    <property type="entry name" value="WH-like_DNA-bd_sf"/>
</dbReference>
<evidence type="ECO:0000256" key="4">
    <source>
        <dbReference type="ARBA" id="ARBA00023163"/>
    </source>
</evidence>
<evidence type="ECO:0000256" key="3">
    <source>
        <dbReference type="ARBA" id="ARBA00023082"/>
    </source>
</evidence>
<evidence type="ECO:0000313" key="7">
    <source>
        <dbReference type="EMBL" id="ACT94443.1"/>
    </source>
</evidence>
<reference evidence="7 8" key="1">
    <citation type="journal article" date="2009" name="Stand. Genomic Sci.">
        <title>Complete genome sequence of Dyadobacter fermentans type strain (NS114).</title>
        <authorList>
            <person name="Lang E."/>
            <person name="Lapidus A."/>
            <person name="Chertkov O."/>
            <person name="Brettin T."/>
            <person name="Detter J.C."/>
            <person name="Han C."/>
            <person name="Copeland A."/>
            <person name="Glavina Del Rio T."/>
            <person name="Nolan M."/>
            <person name="Chen F."/>
            <person name="Lucas S."/>
            <person name="Tice H."/>
            <person name="Cheng J.F."/>
            <person name="Land M."/>
            <person name="Hauser L."/>
            <person name="Chang Y.J."/>
            <person name="Jeffries C.D."/>
            <person name="Kopitz M."/>
            <person name="Bruce D."/>
            <person name="Goodwin L."/>
            <person name="Pitluck S."/>
            <person name="Ovchinnikova G."/>
            <person name="Pati A."/>
            <person name="Ivanova N."/>
            <person name="Mavrommatis K."/>
            <person name="Chen A."/>
            <person name="Palaniappan K."/>
            <person name="Chain P."/>
            <person name="Bristow J."/>
            <person name="Eisen J.A."/>
            <person name="Markowitz V."/>
            <person name="Hugenholtz P."/>
            <person name="Goker M."/>
            <person name="Rohde M."/>
            <person name="Kyrpides N.C."/>
            <person name="Klenk H.P."/>
        </authorList>
    </citation>
    <scope>NUCLEOTIDE SEQUENCE [LARGE SCALE GENOMIC DNA]</scope>
    <source>
        <strain evidence="8">ATCC 700827 / DSM 18053 / CIP 107007 / KCTC 52180 / NS114</strain>
    </source>
</reference>
<dbReference type="eggNOG" id="COG1595">
    <property type="taxonomic scope" value="Bacteria"/>
</dbReference>
<dbReference type="EMBL" id="CP001619">
    <property type="protein sequence ID" value="ACT94443.1"/>
    <property type="molecule type" value="Genomic_DNA"/>
</dbReference>
<dbReference type="SUPFAM" id="SSF88946">
    <property type="entry name" value="Sigma2 domain of RNA polymerase sigma factors"/>
    <property type="match status" value="1"/>
</dbReference>
<keyword evidence="2" id="KW-0805">Transcription regulation</keyword>
<evidence type="ECO:0000259" key="5">
    <source>
        <dbReference type="Pfam" id="PF04542"/>
    </source>
</evidence>
<dbReference type="NCBIfam" id="TIGR02937">
    <property type="entry name" value="sigma70-ECF"/>
    <property type="match status" value="1"/>
</dbReference>
<dbReference type="InterPro" id="IPR013249">
    <property type="entry name" value="RNA_pol_sigma70_r4_t2"/>
</dbReference>
<dbReference type="InterPro" id="IPR014284">
    <property type="entry name" value="RNA_pol_sigma-70_dom"/>
</dbReference>
<keyword evidence="8" id="KW-1185">Reference proteome</keyword>
<gene>
    <name evidence="7" type="ordered locus">Dfer_3231</name>
</gene>
<dbReference type="Pfam" id="PF08281">
    <property type="entry name" value="Sigma70_r4_2"/>
    <property type="match status" value="1"/>
</dbReference>
<feature type="domain" description="RNA polymerase sigma factor 70 region 4 type 2" evidence="6">
    <location>
        <begin position="109"/>
        <end position="161"/>
    </location>
</feature>
<organism evidence="7 8">
    <name type="scientific">Dyadobacter fermentans (strain ATCC 700827 / DSM 18053 / CIP 107007 / KCTC 52180 / NS114)</name>
    <dbReference type="NCBI Taxonomy" id="471854"/>
    <lineage>
        <taxon>Bacteria</taxon>
        <taxon>Pseudomonadati</taxon>
        <taxon>Bacteroidota</taxon>
        <taxon>Cytophagia</taxon>
        <taxon>Cytophagales</taxon>
        <taxon>Spirosomataceae</taxon>
        <taxon>Dyadobacter</taxon>
    </lineage>
</organism>
<dbReference type="InterPro" id="IPR039425">
    <property type="entry name" value="RNA_pol_sigma-70-like"/>
</dbReference>
<dbReference type="InterPro" id="IPR000792">
    <property type="entry name" value="Tscrpt_reg_LuxR_C"/>
</dbReference>
<dbReference type="Gene3D" id="1.10.1740.10">
    <property type="match status" value="1"/>
</dbReference>
<sequence length="170" mass="19740">MLIQTDKSFEELYHLHWEKVFAVCYQGTRDAGRAEDLMHEIFQSVWERRGELRVHGPAAHYLVRAAKLKLLAYHRDTANRRQIIDQIVGQKAGFEETTQRQVDYQLLSDRVMELVAGLPQPCQEVFVMSRQKGLSNKAIAASLVLSEKTVEYHLTRALRFLSKQLAEYQH</sequence>
<protein>
    <submittedName>
        <fullName evidence="7">RNA polymerase, sigma-24 subunit, ECF subfamily</fullName>
    </submittedName>
</protein>